<evidence type="ECO:0000313" key="3">
    <source>
        <dbReference type="Proteomes" id="UP000640912"/>
    </source>
</evidence>
<proteinExistence type="predicted"/>
<feature type="chain" id="PRO_5046935906" description="Surface layer protein A domain-containing protein" evidence="1">
    <location>
        <begin position="28"/>
        <end position="182"/>
    </location>
</feature>
<gene>
    <name evidence="2" type="ORF">JEM47_08690</name>
</gene>
<comment type="caution">
    <text evidence="2">The sequence shown here is derived from an EMBL/GenBank/DDBJ whole genome shotgun (WGS) entry which is preliminary data.</text>
</comment>
<evidence type="ECO:0000256" key="1">
    <source>
        <dbReference type="SAM" id="SignalP"/>
    </source>
</evidence>
<protein>
    <recommendedName>
        <fullName evidence="4">Surface layer protein A domain-containing protein</fullName>
    </recommendedName>
</protein>
<dbReference type="EMBL" id="JAEHNR010000087">
    <property type="protein sequence ID" value="MBL1072535.1"/>
    <property type="molecule type" value="Genomic_DNA"/>
</dbReference>
<evidence type="ECO:0000313" key="2">
    <source>
        <dbReference type="EMBL" id="MBL1072535.1"/>
    </source>
</evidence>
<organism evidence="2 3">
    <name type="scientific">Lactobacillus kitasatonis</name>
    <dbReference type="NCBI Taxonomy" id="237446"/>
    <lineage>
        <taxon>Bacteria</taxon>
        <taxon>Bacillati</taxon>
        <taxon>Bacillota</taxon>
        <taxon>Bacilli</taxon>
        <taxon>Lactobacillales</taxon>
        <taxon>Lactobacillaceae</taxon>
        <taxon>Lactobacillus</taxon>
    </lineage>
</organism>
<keyword evidence="3" id="KW-1185">Reference proteome</keyword>
<keyword evidence="1" id="KW-0732">Signal</keyword>
<dbReference type="RefSeq" id="WP_202018561.1">
    <property type="nucleotide sequence ID" value="NZ_JAEHNR010000087.1"/>
</dbReference>
<evidence type="ECO:0008006" key="4">
    <source>
        <dbReference type="Google" id="ProtNLM"/>
    </source>
</evidence>
<feature type="signal peptide" evidence="1">
    <location>
        <begin position="1"/>
        <end position="27"/>
    </location>
</feature>
<name>A0ABS1LWZ4_9LACO</name>
<sequence length="182" mass="21070">MIFMLRKNILPLTSMVLVLGLTGLATQVEPVKASTYGNGAVVTVPKKMQGTWYSYDRDAHDGQKITFGAHTVNGKLIYTQDKNVISDYFNGKIKNQKKFDQVTKNWMSGKTTTMKNDTFYEIDPWVTFEKWSLYRVTPQTINGQKHNILVYTSRYDGGNYYRSKKLAKQMKDYKFEKVNYTL</sequence>
<accession>A0ABS1LWZ4</accession>
<dbReference type="Proteomes" id="UP000640912">
    <property type="component" value="Unassembled WGS sequence"/>
</dbReference>
<reference evidence="2 3" key="1">
    <citation type="journal article" date="2021" name="Microorganisms">
        <title>Dual Inhibition of Salmonella enterica and Clostridium perfringens by New Probiotic Candidates Isolated from Chicken Intestinal Mucosa.</title>
        <authorList>
            <person name="Lone A."/>
            <person name="Mottawea W."/>
            <person name="Ait Chait Y."/>
            <person name="Hammami R."/>
        </authorList>
    </citation>
    <scope>NUCLEOTIDE SEQUENCE [LARGE SCALE GENOMIC DNA]</scope>
    <source>
        <strain evidence="2 3">A12</strain>
    </source>
</reference>